<evidence type="ECO:0000313" key="1">
    <source>
        <dbReference type="EMBL" id="KAF9690384.1"/>
    </source>
</evidence>
<proteinExistence type="predicted"/>
<name>A0A8H7MCK2_9PLEO</name>
<evidence type="ECO:0000313" key="2">
    <source>
        <dbReference type="Proteomes" id="UP000651452"/>
    </source>
</evidence>
<reference evidence="1" key="1">
    <citation type="submission" date="2018-12" db="EMBL/GenBank/DDBJ databases">
        <authorList>
            <person name="Syme R.A."/>
            <person name="Farfan-Caceres L."/>
            <person name="Lichtenzveig J."/>
        </authorList>
    </citation>
    <scope>NUCLEOTIDE SEQUENCE</scope>
    <source>
        <strain evidence="1">Al4</strain>
    </source>
</reference>
<keyword evidence="2" id="KW-1185">Reference proteome</keyword>
<gene>
    <name evidence="1" type="ORF">EKO04_011638</name>
</gene>
<comment type="caution">
    <text evidence="1">The sequence shown here is derived from an EMBL/GenBank/DDBJ whole genome shotgun (WGS) entry which is preliminary data.</text>
</comment>
<dbReference type="SUPFAM" id="SSF53335">
    <property type="entry name" value="S-adenosyl-L-methionine-dependent methyltransferases"/>
    <property type="match status" value="1"/>
</dbReference>
<dbReference type="OrthoDB" id="416786at2759"/>
<dbReference type="Gene3D" id="3.40.50.150">
    <property type="entry name" value="Vaccinia Virus protein VP39"/>
    <property type="match status" value="1"/>
</dbReference>
<accession>A0A8H7MCK2</accession>
<sequence>MASTFQRADGQLGLDTVEQLLRKHESINDAAVVLRDGADAEAVAFVTMHKNIVESQIGNQRQSDNEFETQQIQLWETIFDKGAHTAMGQNLLPNAVARNFTGWVSAYDGAPLNQSDMNEWLDDTIETLLGCCNSHPLNVLELGTGSGLILFGIAKSIQCYLGLELSQTAVDLVTGTASSIP</sequence>
<dbReference type="AlphaFoldDB" id="A0A8H7MCK2"/>
<reference evidence="1" key="2">
    <citation type="submission" date="2020-09" db="EMBL/GenBank/DDBJ databases">
        <title>Reference genome assembly for Australian Ascochyta lentis isolate Al4.</title>
        <authorList>
            <person name="Lee R.C."/>
            <person name="Farfan-Caceres L.M."/>
            <person name="Debler J.W."/>
            <person name="Williams A.H."/>
            <person name="Henares B.M."/>
        </authorList>
    </citation>
    <scope>NUCLEOTIDE SEQUENCE</scope>
    <source>
        <strain evidence="1">Al4</strain>
    </source>
</reference>
<dbReference type="Proteomes" id="UP000651452">
    <property type="component" value="Unassembled WGS sequence"/>
</dbReference>
<protein>
    <submittedName>
        <fullName evidence="1">Uncharacterized protein</fullName>
    </submittedName>
</protein>
<organism evidence="1 2">
    <name type="scientific">Ascochyta lentis</name>
    <dbReference type="NCBI Taxonomy" id="205686"/>
    <lineage>
        <taxon>Eukaryota</taxon>
        <taxon>Fungi</taxon>
        <taxon>Dikarya</taxon>
        <taxon>Ascomycota</taxon>
        <taxon>Pezizomycotina</taxon>
        <taxon>Dothideomycetes</taxon>
        <taxon>Pleosporomycetidae</taxon>
        <taxon>Pleosporales</taxon>
        <taxon>Pleosporineae</taxon>
        <taxon>Didymellaceae</taxon>
        <taxon>Ascochyta</taxon>
    </lineage>
</organism>
<dbReference type="InterPro" id="IPR029063">
    <property type="entry name" value="SAM-dependent_MTases_sf"/>
</dbReference>
<dbReference type="EMBL" id="RZGK01000024">
    <property type="protein sequence ID" value="KAF9690384.1"/>
    <property type="molecule type" value="Genomic_DNA"/>
</dbReference>